<evidence type="ECO:0000313" key="3">
    <source>
        <dbReference type="Proteomes" id="UP000886886"/>
    </source>
</evidence>
<proteinExistence type="predicted"/>
<feature type="transmembrane region" description="Helical" evidence="1">
    <location>
        <begin position="140"/>
        <end position="162"/>
    </location>
</feature>
<sequence>MKQIQKQMLANHTDFLYYLAAMVVCYLIGDVLAVVLMNVDQEEGFAPMGFLLALLITGMMLFISISMGMTMEFNMAIRFQRTRKQFFLSYLAEKLVYILLYLLAVFLLFLLEQAVLSVVLPQSRSQMFDEMMGFFGALDWWCYPALILCFLGISMLLGSIVLKMGTKGTVVWVVAWILICLGPIRLSDLDPSQLQGTVFGDALSLWTGIGLSGQAAVIALVGIAGILLSWLMVRRQRVTE</sequence>
<dbReference type="EMBL" id="DVFT01000052">
    <property type="protein sequence ID" value="HIQ95673.1"/>
    <property type="molecule type" value="Genomic_DNA"/>
</dbReference>
<comment type="caution">
    <text evidence="2">The sequence shown here is derived from an EMBL/GenBank/DDBJ whole genome shotgun (WGS) entry which is preliminary data.</text>
</comment>
<dbReference type="Proteomes" id="UP000886886">
    <property type="component" value="Unassembled WGS sequence"/>
</dbReference>
<organism evidence="2 3">
    <name type="scientific">Candidatus Limivivens merdigallinarum</name>
    <dbReference type="NCBI Taxonomy" id="2840859"/>
    <lineage>
        <taxon>Bacteria</taxon>
        <taxon>Bacillati</taxon>
        <taxon>Bacillota</taxon>
        <taxon>Clostridia</taxon>
        <taxon>Lachnospirales</taxon>
        <taxon>Lachnospiraceae</taxon>
        <taxon>Lachnospiraceae incertae sedis</taxon>
        <taxon>Candidatus Limivivens</taxon>
    </lineage>
</organism>
<gene>
    <name evidence="2" type="ORF">IAB26_03830</name>
</gene>
<feature type="transmembrane region" description="Helical" evidence="1">
    <location>
        <begin position="169"/>
        <end position="186"/>
    </location>
</feature>
<feature type="transmembrane region" description="Helical" evidence="1">
    <location>
        <begin position="206"/>
        <end position="233"/>
    </location>
</feature>
<keyword evidence="1" id="KW-0812">Transmembrane</keyword>
<feature type="transmembrane region" description="Helical" evidence="1">
    <location>
        <begin position="95"/>
        <end position="120"/>
    </location>
</feature>
<keyword evidence="1" id="KW-0472">Membrane</keyword>
<keyword evidence="1" id="KW-1133">Transmembrane helix</keyword>
<dbReference type="AlphaFoldDB" id="A0A9D1D0M2"/>
<reference evidence="2" key="2">
    <citation type="journal article" date="2021" name="PeerJ">
        <title>Extensive microbial diversity within the chicken gut microbiome revealed by metagenomics and culture.</title>
        <authorList>
            <person name="Gilroy R."/>
            <person name="Ravi A."/>
            <person name="Getino M."/>
            <person name="Pursley I."/>
            <person name="Horton D.L."/>
            <person name="Alikhan N.F."/>
            <person name="Baker D."/>
            <person name="Gharbi K."/>
            <person name="Hall N."/>
            <person name="Watson M."/>
            <person name="Adriaenssens E.M."/>
            <person name="Foster-Nyarko E."/>
            <person name="Jarju S."/>
            <person name="Secka A."/>
            <person name="Antonio M."/>
            <person name="Oren A."/>
            <person name="Chaudhuri R.R."/>
            <person name="La Ragione R."/>
            <person name="Hildebrand F."/>
            <person name="Pallen M.J."/>
        </authorList>
    </citation>
    <scope>NUCLEOTIDE SEQUENCE</scope>
    <source>
        <strain evidence="2">ChiSjej3B21-11622</strain>
    </source>
</reference>
<reference evidence="2" key="1">
    <citation type="submission" date="2020-10" db="EMBL/GenBank/DDBJ databases">
        <authorList>
            <person name="Gilroy R."/>
        </authorList>
    </citation>
    <scope>NUCLEOTIDE SEQUENCE</scope>
    <source>
        <strain evidence="2">ChiSjej3B21-11622</strain>
    </source>
</reference>
<accession>A0A9D1D0M2</accession>
<name>A0A9D1D0M2_9FIRM</name>
<feature type="transmembrane region" description="Helical" evidence="1">
    <location>
        <begin position="49"/>
        <end position="74"/>
    </location>
</feature>
<protein>
    <submittedName>
        <fullName evidence="2">Uncharacterized protein</fullName>
    </submittedName>
</protein>
<evidence type="ECO:0000256" key="1">
    <source>
        <dbReference type="SAM" id="Phobius"/>
    </source>
</evidence>
<evidence type="ECO:0000313" key="2">
    <source>
        <dbReference type="EMBL" id="HIQ95673.1"/>
    </source>
</evidence>
<feature type="transmembrane region" description="Helical" evidence="1">
    <location>
        <begin position="15"/>
        <end position="37"/>
    </location>
</feature>